<accession>A0A158IX97</accession>
<name>A0A158IX97_9BURK</name>
<dbReference type="CDD" id="cd09872">
    <property type="entry name" value="PIN_Sll0205-like"/>
    <property type="match status" value="1"/>
</dbReference>
<gene>
    <name evidence="2" type="ORF">AWB65_05576</name>
</gene>
<evidence type="ECO:0000259" key="1">
    <source>
        <dbReference type="Pfam" id="PF01850"/>
    </source>
</evidence>
<proteinExistence type="predicted"/>
<dbReference type="PANTHER" id="PTHR36173:SF2">
    <property type="entry name" value="RIBONUCLEASE VAPC16"/>
    <property type="match status" value="1"/>
</dbReference>
<dbReference type="Proteomes" id="UP000054977">
    <property type="component" value="Unassembled WGS sequence"/>
</dbReference>
<reference evidence="2" key="1">
    <citation type="submission" date="2016-01" db="EMBL/GenBank/DDBJ databases">
        <authorList>
            <person name="Peeters C."/>
        </authorList>
    </citation>
    <scope>NUCLEOTIDE SEQUENCE [LARGE SCALE GENOMIC DNA]</scope>
    <source>
        <strain evidence="2">LMG 22934</strain>
    </source>
</reference>
<keyword evidence="3" id="KW-1185">Reference proteome</keyword>
<evidence type="ECO:0000313" key="3">
    <source>
        <dbReference type="Proteomes" id="UP000054977"/>
    </source>
</evidence>
<dbReference type="PANTHER" id="PTHR36173">
    <property type="entry name" value="RIBONUCLEASE VAPC16-RELATED"/>
    <property type="match status" value="1"/>
</dbReference>
<dbReference type="EMBL" id="FCNW02000048">
    <property type="protein sequence ID" value="SAL61264.1"/>
    <property type="molecule type" value="Genomic_DNA"/>
</dbReference>
<dbReference type="InterPro" id="IPR052919">
    <property type="entry name" value="TA_system_RNase"/>
</dbReference>
<dbReference type="OrthoDB" id="9798990at2"/>
<protein>
    <submittedName>
        <fullName evidence="2">PilT domain-containing protein</fullName>
    </submittedName>
</protein>
<dbReference type="Pfam" id="PF01850">
    <property type="entry name" value="PIN"/>
    <property type="match status" value="1"/>
</dbReference>
<sequence length="129" mass="14576">MKLLLDTHLLLWAAADDPALPHEARVAIENVENTLFFSVASIWEIIIKSALGRDDFKIDARVLRRNLLDAGYEELPIEAPHTFEVAQLPPLHKDPFDRVLIGQAMAEGIVLLTHDELIKQYDVAPVRFV</sequence>
<feature type="domain" description="PIN" evidence="1">
    <location>
        <begin position="4"/>
        <end position="122"/>
    </location>
</feature>
<dbReference type="RefSeq" id="WP_087670241.1">
    <property type="nucleotide sequence ID" value="NZ_FCNW02000048.1"/>
</dbReference>
<dbReference type="InterPro" id="IPR002716">
    <property type="entry name" value="PIN_dom"/>
</dbReference>
<dbReference type="AlphaFoldDB" id="A0A158IX97"/>
<dbReference type="STRING" id="326474.AWB65_05576"/>
<organism evidence="2 3">
    <name type="scientific">Caballeronia humi</name>
    <dbReference type="NCBI Taxonomy" id="326474"/>
    <lineage>
        <taxon>Bacteria</taxon>
        <taxon>Pseudomonadati</taxon>
        <taxon>Pseudomonadota</taxon>
        <taxon>Betaproteobacteria</taxon>
        <taxon>Burkholderiales</taxon>
        <taxon>Burkholderiaceae</taxon>
        <taxon>Caballeronia</taxon>
    </lineage>
</organism>
<evidence type="ECO:0000313" key="2">
    <source>
        <dbReference type="EMBL" id="SAL61264.1"/>
    </source>
</evidence>
<dbReference type="InterPro" id="IPR041705">
    <property type="entry name" value="PIN_Sll0205"/>
</dbReference>
<dbReference type="SUPFAM" id="SSF88723">
    <property type="entry name" value="PIN domain-like"/>
    <property type="match status" value="1"/>
</dbReference>
<dbReference type="InterPro" id="IPR029060">
    <property type="entry name" value="PIN-like_dom_sf"/>
</dbReference>
<dbReference type="Gene3D" id="3.40.50.1010">
    <property type="entry name" value="5'-nuclease"/>
    <property type="match status" value="1"/>
</dbReference>
<comment type="caution">
    <text evidence="2">The sequence shown here is derived from an EMBL/GenBank/DDBJ whole genome shotgun (WGS) entry which is preliminary data.</text>
</comment>